<dbReference type="GO" id="GO:0005886">
    <property type="term" value="C:plasma membrane"/>
    <property type="evidence" value="ECO:0007669"/>
    <property type="project" value="TreeGrafter"/>
</dbReference>
<dbReference type="GO" id="GO:0042910">
    <property type="term" value="F:xenobiotic transmembrane transporter activity"/>
    <property type="evidence" value="ECO:0007669"/>
    <property type="project" value="TreeGrafter"/>
</dbReference>
<dbReference type="InterPro" id="IPR001036">
    <property type="entry name" value="Acrflvin-R"/>
</dbReference>
<feature type="non-terminal residue" evidence="1">
    <location>
        <position position="124"/>
    </location>
</feature>
<dbReference type="AlphaFoldDB" id="A0A3R9TV84"/>
<organism evidence="1 2">
    <name type="scientific">Acinetobacter baumannii</name>
    <dbReference type="NCBI Taxonomy" id="470"/>
    <lineage>
        <taxon>Bacteria</taxon>
        <taxon>Pseudomonadati</taxon>
        <taxon>Pseudomonadota</taxon>
        <taxon>Gammaproteobacteria</taxon>
        <taxon>Moraxellales</taxon>
        <taxon>Moraxellaceae</taxon>
        <taxon>Acinetobacter</taxon>
        <taxon>Acinetobacter calcoaceticus/baumannii complex</taxon>
    </lineage>
</organism>
<dbReference type="PANTHER" id="PTHR32063:SF0">
    <property type="entry name" value="SWARMING MOTILITY PROTEIN SWRC"/>
    <property type="match status" value="1"/>
</dbReference>
<gene>
    <name evidence="1" type="ORF">EA686_29945</name>
</gene>
<reference evidence="1 2" key="1">
    <citation type="submission" date="2018-10" db="EMBL/GenBank/DDBJ databases">
        <title>GWAS and RNA-Seq identify cryptic mechanisms of antimicrobial resistance in Acinetobacter baumannii.</title>
        <authorList>
            <person name="Sahl J.W."/>
        </authorList>
    </citation>
    <scope>NUCLEOTIDE SEQUENCE [LARGE SCALE GENOMIC DNA]</scope>
    <source>
        <strain evidence="1 2">TG28175</strain>
    </source>
</reference>
<dbReference type="Proteomes" id="UP000280073">
    <property type="component" value="Unassembled WGS sequence"/>
</dbReference>
<name>A0A3R9TV84_ACIBA</name>
<dbReference type="PANTHER" id="PTHR32063">
    <property type="match status" value="1"/>
</dbReference>
<evidence type="ECO:0000313" key="1">
    <source>
        <dbReference type="EMBL" id="RSR09954.1"/>
    </source>
</evidence>
<dbReference type="Gene3D" id="1.20.1640.10">
    <property type="entry name" value="Multidrug efflux transporter AcrB transmembrane domain"/>
    <property type="match status" value="1"/>
</dbReference>
<dbReference type="Gene3D" id="3.30.70.1430">
    <property type="entry name" value="Multidrug efflux transporter AcrB pore domain"/>
    <property type="match status" value="1"/>
</dbReference>
<dbReference type="Gene3D" id="3.30.70.1320">
    <property type="entry name" value="Multidrug efflux transporter AcrB pore domain like"/>
    <property type="match status" value="1"/>
</dbReference>
<evidence type="ECO:0000313" key="2">
    <source>
        <dbReference type="Proteomes" id="UP000280073"/>
    </source>
</evidence>
<proteinExistence type="predicted"/>
<protein>
    <submittedName>
        <fullName evidence="1">Efflux RND transporter permease subunit</fullName>
    </submittedName>
</protein>
<dbReference type="EMBL" id="RFDI01002760">
    <property type="protein sequence ID" value="RSR09954.1"/>
    <property type="molecule type" value="Genomic_DNA"/>
</dbReference>
<dbReference type="SUPFAM" id="SSF82693">
    <property type="entry name" value="Multidrug efflux transporter AcrB pore domain, PN1, PN2, PC1 and PC2 subdomains"/>
    <property type="match status" value="1"/>
</dbReference>
<comment type="caution">
    <text evidence="1">The sequence shown here is derived from an EMBL/GenBank/DDBJ whole genome shotgun (WGS) entry which is preliminary data.</text>
</comment>
<dbReference type="Pfam" id="PF00873">
    <property type="entry name" value="ACR_tran"/>
    <property type="match status" value="1"/>
</dbReference>
<sequence>MVLGLASWKRMTVEEFPNIDFPFVVVTTQYAGASPEAVESDITKKLEDQINTISGIKQITSRSSEGLSMVIAEFNLDTSSAIAAQDVRDKIAPVIAQFRDEIDTPIVQRYDPSSSPIMSVVFES</sequence>
<accession>A0A3R9TV84</accession>